<gene>
    <name evidence="2" type="primary">susF_2</name>
    <name evidence="2" type="ORF">SDC9_188302</name>
</gene>
<dbReference type="Gene3D" id="2.60.40.3610">
    <property type="match status" value="1"/>
</dbReference>
<dbReference type="GO" id="GO:0019867">
    <property type="term" value="C:outer membrane"/>
    <property type="evidence" value="ECO:0007669"/>
    <property type="project" value="InterPro"/>
</dbReference>
<evidence type="ECO:0000259" key="1">
    <source>
        <dbReference type="Pfam" id="PF16411"/>
    </source>
</evidence>
<organism evidence="2">
    <name type="scientific">bioreactor metagenome</name>
    <dbReference type="NCBI Taxonomy" id="1076179"/>
    <lineage>
        <taxon>unclassified sequences</taxon>
        <taxon>metagenomes</taxon>
        <taxon>ecological metagenomes</taxon>
    </lineage>
</organism>
<dbReference type="EMBL" id="VSSQ01097375">
    <property type="protein sequence ID" value="MPN40763.1"/>
    <property type="molecule type" value="Genomic_DNA"/>
</dbReference>
<protein>
    <submittedName>
        <fullName evidence="2">Outer membrane protein SusF</fullName>
    </submittedName>
</protein>
<dbReference type="GO" id="GO:2001070">
    <property type="term" value="F:starch binding"/>
    <property type="evidence" value="ECO:0007669"/>
    <property type="project" value="InterPro"/>
</dbReference>
<feature type="domain" description="Outer membrane protein SusF/SusE-like C-terminal" evidence="1">
    <location>
        <begin position="4"/>
        <end position="75"/>
    </location>
</feature>
<dbReference type="Pfam" id="PF16411">
    <property type="entry name" value="SusF_SusE"/>
    <property type="match status" value="1"/>
</dbReference>
<evidence type="ECO:0000313" key="2">
    <source>
        <dbReference type="EMBL" id="MPN40763.1"/>
    </source>
</evidence>
<dbReference type="AlphaFoldDB" id="A0A645HZQ7"/>
<sequence length="77" mass="8217">MSVDGNKMKITTTASGELRLYANSSGSTVGGDWWRMEFVILNGKIEYRGNGGDQDRVTVAAGKTVTLDFNAGTGTIQ</sequence>
<dbReference type="InterPro" id="IPR032187">
    <property type="entry name" value="SusF/SusE-like_C"/>
</dbReference>
<reference evidence="2" key="1">
    <citation type="submission" date="2019-08" db="EMBL/GenBank/DDBJ databases">
        <authorList>
            <person name="Kucharzyk K."/>
            <person name="Murdoch R.W."/>
            <person name="Higgins S."/>
            <person name="Loffler F."/>
        </authorList>
    </citation>
    <scope>NUCLEOTIDE SEQUENCE</scope>
</reference>
<proteinExistence type="predicted"/>
<comment type="caution">
    <text evidence="2">The sequence shown here is derived from an EMBL/GenBank/DDBJ whole genome shotgun (WGS) entry which is preliminary data.</text>
</comment>
<name>A0A645HZQ7_9ZZZZ</name>
<accession>A0A645HZQ7</accession>